<dbReference type="SUPFAM" id="SSF54001">
    <property type="entry name" value="Cysteine proteinases"/>
    <property type="match status" value="1"/>
</dbReference>
<dbReference type="PANTHER" id="PTHR11786:SF0">
    <property type="entry name" value="ARYLAMINE N-ACETYLTRANSFERASE 4-RELATED"/>
    <property type="match status" value="1"/>
</dbReference>
<dbReference type="EMBL" id="JXLP01000015">
    <property type="protein sequence ID" value="KIL77374.1"/>
    <property type="molecule type" value="Genomic_DNA"/>
</dbReference>
<comment type="similarity">
    <text evidence="1 2">Belongs to the arylamine N-acetyltransferase family.</text>
</comment>
<dbReference type="InterPro" id="IPR001447">
    <property type="entry name" value="Arylamine_N-AcTrfase"/>
</dbReference>
<accession>A0ABR5ARI6</accession>
<dbReference type="Proteomes" id="UP000031982">
    <property type="component" value="Unassembled WGS sequence"/>
</dbReference>
<sequence length="271" mass="30523">MSQLAEKIKESGYAESWPPVKQLSFILEKFAEWFPFENVDVLTGNEERITPEFLTKKMVQTQRGGLCYETNALLLLVLQEFGFDAELGAATVNNDGKWALEHTHALVLLQLNDGKYIADSGFGNRLALSPLKLDGPEVISPAGTFRLRTRRTEKGTIAAECQNSQGDWDLCYAFDWQAAPWEKLSEMKQLIHAHPHSPFNKQLLIARASTSGTESINEARQHRKWQNGTEETFSFEDKHDFLQAIRGSCSPALTKAIEAYKARQSSDQDKS</sequence>
<dbReference type="Pfam" id="PF00797">
    <property type="entry name" value="Acetyltransf_2"/>
    <property type="match status" value="1"/>
</dbReference>
<reference evidence="3 4" key="1">
    <citation type="submission" date="2015-01" db="EMBL/GenBank/DDBJ databases">
        <title>Genome Assembly of Bacillus badius MTCC 1458.</title>
        <authorList>
            <person name="Verma A."/>
            <person name="Khatri I."/>
            <person name="Mual P."/>
            <person name="Subramanian S."/>
            <person name="Krishnamurthi S."/>
        </authorList>
    </citation>
    <scope>NUCLEOTIDE SEQUENCE [LARGE SCALE GENOMIC DNA]</scope>
    <source>
        <strain evidence="3 4">MTCC 1458</strain>
    </source>
</reference>
<name>A0ABR5ARI6_BACBA</name>
<dbReference type="Gene3D" id="3.30.2140.20">
    <property type="match status" value="1"/>
</dbReference>
<dbReference type="InterPro" id="IPR053710">
    <property type="entry name" value="Arylamine_NAT_domain_sf"/>
</dbReference>
<protein>
    <submittedName>
        <fullName evidence="3">N-acetyltransferase family protein</fullName>
    </submittedName>
</protein>
<keyword evidence="4" id="KW-1185">Reference proteome</keyword>
<evidence type="ECO:0000256" key="1">
    <source>
        <dbReference type="ARBA" id="ARBA00006547"/>
    </source>
</evidence>
<dbReference type="RefSeq" id="WP_052475324.1">
    <property type="nucleotide sequence ID" value="NZ_JARTHD010000064.1"/>
</dbReference>
<proteinExistence type="inferred from homology"/>
<dbReference type="PANTHER" id="PTHR11786">
    <property type="entry name" value="N-HYDROXYARYLAMINE O-ACETYLTRANSFERASE"/>
    <property type="match status" value="1"/>
</dbReference>
<evidence type="ECO:0000313" key="4">
    <source>
        <dbReference type="Proteomes" id="UP000031982"/>
    </source>
</evidence>
<organism evidence="3 4">
    <name type="scientific">Bacillus badius</name>
    <dbReference type="NCBI Taxonomy" id="1455"/>
    <lineage>
        <taxon>Bacteria</taxon>
        <taxon>Bacillati</taxon>
        <taxon>Bacillota</taxon>
        <taxon>Bacilli</taxon>
        <taxon>Bacillales</taxon>
        <taxon>Bacillaceae</taxon>
        <taxon>Pseudobacillus</taxon>
    </lineage>
</organism>
<dbReference type="PRINTS" id="PR01543">
    <property type="entry name" value="ANATRNSFRASE"/>
</dbReference>
<comment type="caution">
    <text evidence="3">The sequence shown here is derived from an EMBL/GenBank/DDBJ whole genome shotgun (WGS) entry which is preliminary data.</text>
</comment>
<evidence type="ECO:0000256" key="2">
    <source>
        <dbReference type="RuleBase" id="RU003452"/>
    </source>
</evidence>
<dbReference type="InterPro" id="IPR038765">
    <property type="entry name" value="Papain-like_cys_pep_sf"/>
</dbReference>
<evidence type="ECO:0000313" key="3">
    <source>
        <dbReference type="EMBL" id="KIL77374.1"/>
    </source>
</evidence>
<gene>
    <name evidence="3" type="ORF">SD77_1617</name>
</gene>